<dbReference type="RefSeq" id="WP_238222101.1">
    <property type="nucleotide sequence ID" value="NZ_BPQD01000002.1"/>
</dbReference>
<name>A0ABT8BKY7_9HYPH</name>
<accession>A0ABT8BKY7</accession>
<gene>
    <name evidence="1" type="ORF">QWZ12_19940</name>
</gene>
<keyword evidence="2" id="KW-1185">Reference proteome</keyword>
<proteinExistence type="predicted"/>
<dbReference type="Proteomes" id="UP001224644">
    <property type="component" value="Unassembled WGS sequence"/>
</dbReference>
<dbReference type="SUPFAM" id="SSF47240">
    <property type="entry name" value="Ferritin-like"/>
    <property type="match status" value="1"/>
</dbReference>
<comment type="caution">
    <text evidence="1">The sequence shown here is derived from an EMBL/GenBank/DDBJ whole genome shotgun (WGS) entry which is preliminary data.</text>
</comment>
<dbReference type="InterPro" id="IPR009078">
    <property type="entry name" value="Ferritin-like_SF"/>
</dbReference>
<sequence length="155" mass="17634">MSQSATRAQVTHGLEAIYSGVKVGVECSAKTAAIVHDPEIKSFMEGSIKYSLELGERAEKFMSEFGARKTHINKIIKCQYDVCLEMREKAPDERGQDYSAIEVMRLALHYYKPIFSSVLVYAEKLRHDALIKEMRTSIETVEKADEMALELLRKK</sequence>
<protein>
    <submittedName>
        <fullName evidence="1">Uncharacterized protein</fullName>
    </submittedName>
</protein>
<dbReference type="EMBL" id="JAUFPX010000018">
    <property type="protein sequence ID" value="MDN3592872.1"/>
    <property type="molecule type" value="Genomic_DNA"/>
</dbReference>
<evidence type="ECO:0000313" key="2">
    <source>
        <dbReference type="Proteomes" id="UP001224644"/>
    </source>
</evidence>
<evidence type="ECO:0000313" key="1">
    <source>
        <dbReference type="EMBL" id="MDN3592872.1"/>
    </source>
</evidence>
<organism evidence="1 2">
    <name type="scientific">Methylobacterium adhaesivum</name>
    <dbReference type="NCBI Taxonomy" id="333297"/>
    <lineage>
        <taxon>Bacteria</taxon>
        <taxon>Pseudomonadati</taxon>
        <taxon>Pseudomonadota</taxon>
        <taxon>Alphaproteobacteria</taxon>
        <taxon>Hyphomicrobiales</taxon>
        <taxon>Methylobacteriaceae</taxon>
        <taxon>Methylobacterium</taxon>
    </lineage>
</organism>
<reference evidence="2" key="1">
    <citation type="journal article" date="2019" name="Int. J. Syst. Evol. Microbiol.">
        <title>The Global Catalogue of Microorganisms (GCM) 10K type strain sequencing project: providing services to taxonomists for standard genome sequencing and annotation.</title>
        <authorList>
            <consortium name="The Broad Institute Genomics Platform"/>
            <consortium name="The Broad Institute Genome Sequencing Center for Infectious Disease"/>
            <person name="Wu L."/>
            <person name="Ma J."/>
        </authorList>
    </citation>
    <scope>NUCLEOTIDE SEQUENCE [LARGE SCALE GENOMIC DNA]</scope>
    <source>
        <strain evidence="2">CECT 7069</strain>
    </source>
</reference>